<dbReference type="Gene3D" id="3.20.20.140">
    <property type="entry name" value="Metal-dependent hydrolases"/>
    <property type="match status" value="3"/>
</dbReference>
<keyword evidence="6" id="KW-1185">Reference proteome</keyword>
<accession>A0A501XHF4</accession>
<dbReference type="GO" id="GO:0006046">
    <property type="term" value="P:N-acetylglucosamine catabolic process"/>
    <property type="evidence" value="ECO:0007669"/>
    <property type="project" value="TreeGrafter"/>
</dbReference>
<evidence type="ECO:0000313" key="5">
    <source>
        <dbReference type="EMBL" id="TPE60042.1"/>
    </source>
</evidence>
<dbReference type="Pfam" id="PF07969">
    <property type="entry name" value="Amidohydro_3"/>
    <property type="match status" value="1"/>
</dbReference>
<protein>
    <submittedName>
        <fullName evidence="5">D-aminoacylase</fullName>
    </submittedName>
</protein>
<keyword evidence="3" id="KW-0732">Signal</keyword>
<evidence type="ECO:0000256" key="2">
    <source>
        <dbReference type="ARBA" id="ARBA00022801"/>
    </source>
</evidence>
<dbReference type="OrthoDB" id="9766983at2"/>
<dbReference type="SUPFAM" id="SSF51338">
    <property type="entry name" value="Composite domain of metallo-dependent hydrolases"/>
    <property type="match status" value="1"/>
</dbReference>
<dbReference type="InterPro" id="IPR032466">
    <property type="entry name" value="Metal_Hydrolase"/>
</dbReference>
<evidence type="ECO:0000313" key="6">
    <source>
        <dbReference type="Proteomes" id="UP000319897"/>
    </source>
</evidence>
<dbReference type="PANTHER" id="PTHR11113:SF14">
    <property type="entry name" value="N-ACETYLGLUCOSAMINE-6-PHOSPHATE DEACETYLASE"/>
    <property type="match status" value="1"/>
</dbReference>
<dbReference type="CDD" id="cd01297">
    <property type="entry name" value="D-aminoacylase"/>
    <property type="match status" value="1"/>
</dbReference>
<feature type="domain" description="Amidohydrolase 3" evidence="4">
    <location>
        <begin position="62"/>
        <end position="532"/>
    </location>
</feature>
<name>A0A501XHF4_9SPHN</name>
<dbReference type="InterPro" id="IPR013108">
    <property type="entry name" value="Amidohydro_3"/>
</dbReference>
<gene>
    <name evidence="5" type="ORF">FJQ54_11515</name>
</gene>
<evidence type="ECO:0000256" key="3">
    <source>
        <dbReference type="SAM" id="SignalP"/>
    </source>
</evidence>
<comment type="similarity">
    <text evidence="1">Belongs to the metallo-dependent hydrolases superfamily. NagA family.</text>
</comment>
<sequence length="556" mass="59703">MRAIFLLATVLAATPAMAAHDLVIQNGMVFDGTGAPGFKGWVAIDGDRIAATGKGKAPAAKRTVDAKGQAIAPGFVNMLSWATQSLLVDGRGMSDLKQGVTLEVMGEGWTMGPLTPAMRDEMIRSQSTLKFDVPWTTLGEYLTHLETKGVSPNVASYVGATTVRIHELGADDVDPTPEQLVRMQKLVTQAMNEGAMGVGSSLIYAPASYAETPELIALMKAAGKCGGSYISHMRSEGPGIEAAIDELITIARESGAPAEIYHLKISGKDNWGKADAILKQIADAKAQGLDIRADMYLYEAGATGLDASMPTWVQAGGDEAWVKRLKDPEIRKRVLAEMRAPAVGWESLYQQAGDASKLLLVDFRNPKLRHLVGKTLAEVAAMRGTSPEDTIIDLVIEDESRVGTAYFMISPKNVERFAGLPWVTIGSDAGAPAIEGVFLENSDHPRAYGNVARFLGYYVRDRKVDTLESAIHRLSGLPAKQLKISDRGTLKPGMFADVVVFDPATIQDHATFQKPKQYSTGVNHVWVNGVQVLKDGEHTGAKPGRFVKGPGFGKCV</sequence>
<dbReference type="PANTHER" id="PTHR11113">
    <property type="entry name" value="N-ACETYLGLUCOSAMINE-6-PHOSPHATE DEACETYLASE"/>
    <property type="match status" value="1"/>
</dbReference>
<dbReference type="Proteomes" id="UP000319897">
    <property type="component" value="Unassembled WGS sequence"/>
</dbReference>
<organism evidence="5 6">
    <name type="scientific">Sandaracinobacter neustonicus</name>
    <dbReference type="NCBI Taxonomy" id="1715348"/>
    <lineage>
        <taxon>Bacteria</taxon>
        <taxon>Pseudomonadati</taxon>
        <taxon>Pseudomonadota</taxon>
        <taxon>Alphaproteobacteria</taxon>
        <taxon>Sphingomonadales</taxon>
        <taxon>Sphingosinicellaceae</taxon>
        <taxon>Sandaracinobacter</taxon>
    </lineage>
</organism>
<keyword evidence="2" id="KW-0378">Hydrolase</keyword>
<feature type="chain" id="PRO_5021455405" evidence="3">
    <location>
        <begin position="19"/>
        <end position="556"/>
    </location>
</feature>
<comment type="caution">
    <text evidence="5">The sequence shown here is derived from an EMBL/GenBank/DDBJ whole genome shotgun (WGS) entry which is preliminary data.</text>
</comment>
<dbReference type="InterPro" id="IPR011059">
    <property type="entry name" value="Metal-dep_hydrolase_composite"/>
</dbReference>
<feature type="signal peptide" evidence="3">
    <location>
        <begin position="1"/>
        <end position="18"/>
    </location>
</feature>
<dbReference type="GO" id="GO:0008448">
    <property type="term" value="F:N-acetylglucosamine-6-phosphate deacetylase activity"/>
    <property type="evidence" value="ECO:0007669"/>
    <property type="project" value="TreeGrafter"/>
</dbReference>
<dbReference type="AlphaFoldDB" id="A0A501XHF4"/>
<proteinExistence type="inferred from homology"/>
<reference evidence="5 6" key="1">
    <citation type="submission" date="2019-06" db="EMBL/GenBank/DDBJ databases">
        <authorList>
            <person name="Lee I."/>
            <person name="Jang G.I."/>
            <person name="Hwang C.Y."/>
        </authorList>
    </citation>
    <scope>NUCLEOTIDE SEQUENCE [LARGE SCALE GENOMIC DNA]</scope>
    <source>
        <strain evidence="5 6">PAMC 28131</strain>
    </source>
</reference>
<dbReference type="RefSeq" id="WP_140928568.1">
    <property type="nucleotide sequence ID" value="NZ_VFSU01000028.1"/>
</dbReference>
<dbReference type="SUPFAM" id="SSF51556">
    <property type="entry name" value="Metallo-dependent hydrolases"/>
    <property type="match status" value="1"/>
</dbReference>
<evidence type="ECO:0000256" key="1">
    <source>
        <dbReference type="ARBA" id="ARBA00010716"/>
    </source>
</evidence>
<dbReference type="EMBL" id="VFSU01000028">
    <property type="protein sequence ID" value="TPE60042.1"/>
    <property type="molecule type" value="Genomic_DNA"/>
</dbReference>
<evidence type="ECO:0000259" key="4">
    <source>
        <dbReference type="Pfam" id="PF07969"/>
    </source>
</evidence>